<dbReference type="Proteomes" id="UP000008837">
    <property type="component" value="Unassembled WGS sequence"/>
</dbReference>
<evidence type="ECO:0000313" key="1">
    <source>
        <dbReference type="EMBL" id="EDP41532.1"/>
    </source>
</evidence>
<gene>
    <name evidence="1" type="ORF">MGL_4081</name>
</gene>
<dbReference type="PANTHER" id="PTHR15141:SF76">
    <property type="entry name" value="TRANSCRIPTION ELONGATION FACTOR B POLYPEPTIDE 3"/>
    <property type="match status" value="1"/>
</dbReference>
<dbReference type="KEGG" id="mgl:MGL_4081"/>
<dbReference type="GO" id="GO:0070449">
    <property type="term" value="C:elongin complex"/>
    <property type="evidence" value="ECO:0007669"/>
    <property type="project" value="InterPro"/>
</dbReference>
<dbReference type="AlphaFoldDB" id="A8QD13"/>
<dbReference type="VEuPathDB" id="FungiDB:MGL_4081"/>
<organism evidence="1 2">
    <name type="scientific">Malassezia globosa (strain ATCC MYA-4612 / CBS 7966)</name>
    <name type="common">Dandruff-associated fungus</name>
    <dbReference type="NCBI Taxonomy" id="425265"/>
    <lineage>
        <taxon>Eukaryota</taxon>
        <taxon>Fungi</taxon>
        <taxon>Dikarya</taxon>
        <taxon>Basidiomycota</taxon>
        <taxon>Ustilaginomycotina</taxon>
        <taxon>Malasseziomycetes</taxon>
        <taxon>Malasseziales</taxon>
        <taxon>Malasseziaceae</taxon>
        <taxon>Malassezia</taxon>
    </lineage>
</organism>
<keyword evidence="2" id="KW-1185">Reference proteome</keyword>
<comment type="caution">
    <text evidence="1">The sequence shown here is derived from an EMBL/GenBank/DDBJ whole genome shotgun (WGS) entry which is preliminary data.</text>
</comment>
<dbReference type="InterPro" id="IPR051870">
    <property type="entry name" value="Elongin-A_domain"/>
</dbReference>
<dbReference type="InParanoid" id="A8QD13"/>
<sequence>MCRRALYDVGDMPYRVAAPLLQQCRPDQLRMIEDASPHLLEYSDELWHRACLRDFSELRKLHEDGTLPTPSSWRDLYRVRA</sequence>
<evidence type="ECO:0008006" key="3">
    <source>
        <dbReference type="Google" id="ProtNLM"/>
    </source>
</evidence>
<proteinExistence type="predicted"/>
<dbReference type="EMBL" id="AAYY01000020">
    <property type="protein sequence ID" value="EDP41532.1"/>
    <property type="molecule type" value="Genomic_DNA"/>
</dbReference>
<dbReference type="Gene3D" id="6.10.250.3180">
    <property type="match status" value="1"/>
</dbReference>
<evidence type="ECO:0000313" key="2">
    <source>
        <dbReference type="Proteomes" id="UP000008837"/>
    </source>
</evidence>
<protein>
    <recommendedName>
        <fullName evidence="3">Elongin-A</fullName>
    </recommendedName>
</protein>
<dbReference type="GeneID" id="5853092"/>
<dbReference type="Pfam" id="PF06881">
    <property type="entry name" value="Elongin_A"/>
    <property type="match status" value="1"/>
</dbReference>
<dbReference type="PANTHER" id="PTHR15141">
    <property type="entry name" value="TRANSCRIPTION ELONGATION FACTOR B POLYPEPTIDE 3"/>
    <property type="match status" value="1"/>
</dbReference>
<dbReference type="STRING" id="425265.A8QD13"/>
<dbReference type="OrthoDB" id="21513at2759"/>
<reference evidence="1 2" key="1">
    <citation type="journal article" date="2007" name="Proc. Natl. Acad. Sci. U.S.A.">
        <title>Dandruff-associated Malassezia genomes reveal convergent and divergent virulence traits shared with plant and human fungal pathogens.</title>
        <authorList>
            <person name="Xu J."/>
            <person name="Saunders C.W."/>
            <person name="Hu P."/>
            <person name="Grant R.A."/>
            <person name="Boekhout T."/>
            <person name="Kuramae E.E."/>
            <person name="Kronstad J.W."/>
            <person name="Deangelis Y.M."/>
            <person name="Reeder N.L."/>
            <person name="Johnstone K.R."/>
            <person name="Leland M."/>
            <person name="Fieno A.M."/>
            <person name="Begley W.M."/>
            <person name="Sun Y."/>
            <person name="Lacey M.P."/>
            <person name="Chaudhary T."/>
            <person name="Keough T."/>
            <person name="Chu L."/>
            <person name="Sears R."/>
            <person name="Yuan B."/>
            <person name="Dawson T.L.Jr."/>
        </authorList>
    </citation>
    <scope>NUCLEOTIDE SEQUENCE [LARGE SCALE GENOMIC DNA]</scope>
    <source>
        <strain evidence="2">ATCC MYA-4612 / CBS 7966</strain>
    </source>
</reference>
<accession>A8QD13</accession>
<name>A8QD13_MALGO</name>
<dbReference type="GO" id="GO:0006368">
    <property type="term" value="P:transcription elongation by RNA polymerase II"/>
    <property type="evidence" value="ECO:0007669"/>
    <property type="project" value="InterPro"/>
</dbReference>
<dbReference type="RefSeq" id="XP_001728746.1">
    <property type="nucleotide sequence ID" value="XM_001728694.1"/>
</dbReference>
<dbReference type="InterPro" id="IPR010684">
    <property type="entry name" value="RNA_pol_II_trans_fac_SIII_A"/>
</dbReference>